<dbReference type="Proteomes" id="UP000807716">
    <property type="component" value="Unassembled WGS sequence"/>
</dbReference>
<gene>
    <name evidence="2" type="ORF">DFQ27_005447</name>
</gene>
<feature type="compositionally biased region" description="Polar residues" evidence="1">
    <location>
        <begin position="1"/>
        <end position="19"/>
    </location>
</feature>
<evidence type="ECO:0000313" key="3">
    <source>
        <dbReference type="Proteomes" id="UP000807716"/>
    </source>
</evidence>
<keyword evidence="3" id="KW-1185">Reference proteome</keyword>
<dbReference type="AlphaFoldDB" id="A0A9P6Q245"/>
<feature type="compositionally biased region" description="Low complexity" evidence="1">
    <location>
        <begin position="35"/>
        <end position="45"/>
    </location>
</feature>
<name>A0A9P6Q245_9FUNG</name>
<feature type="region of interest" description="Disordered" evidence="1">
    <location>
        <begin position="190"/>
        <end position="212"/>
    </location>
</feature>
<proteinExistence type="predicted"/>
<dbReference type="EMBL" id="JAAAJB010000389">
    <property type="protein sequence ID" value="KAG0256857.1"/>
    <property type="molecule type" value="Genomic_DNA"/>
</dbReference>
<evidence type="ECO:0000256" key="1">
    <source>
        <dbReference type="SAM" id="MobiDB-lite"/>
    </source>
</evidence>
<accession>A0A9P6Q245</accession>
<protein>
    <submittedName>
        <fullName evidence="2">Uncharacterized protein</fullName>
    </submittedName>
</protein>
<feature type="region of interest" description="Disordered" evidence="1">
    <location>
        <begin position="1"/>
        <end position="54"/>
    </location>
</feature>
<sequence length="212" mass="22665">MSPSPNDNLVPSTASNTNPAVVPVHTEATVVAGDPSDSNTPSAPTTTPPLAPTHTATTAAADTAVPSSPPATTRAANPVRFAYAEGVSVPEGLPAPPFYRRGAHYCFVNTTTPPRASPEEAAAASSAEEYHRVVNDLIGEVRRLEIWLMHWHDRVMPLTSTYSDGRNSFSSTANGTKAYSARLERIQNGVLAYTSRRRPEPQQADRGLQYPT</sequence>
<comment type="caution">
    <text evidence="2">The sequence shown here is derived from an EMBL/GenBank/DDBJ whole genome shotgun (WGS) entry which is preliminary data.</text>
</comment>
<organism evidence="2 3">
    <name type="scientific">Actinomortierella ambigua</name>
    <dbReference type="NCBI Taxonomy" id="1343610"/>
    <lineage>
        <taxon>Eukaryota</taxon>
        <taxon>Fungi</taxon>
        <taxon>Fungi incertae sedis</taxon>
        <taxon>Mucoromycota</taxon>
        <taxon>Mortierellomycotina</taxon>
        <taxon>Mortierellomycetes</taxon>
        <taxon>Mortierellales</taxon>
        <taxon>Mortierellaceae</taxon>
        <taxon>Actinomortierella</taxon>
    </lineage>
</organism>
<reference evidence="2" key="1">
    <citation type="journal article" date="2020" name="Fungal Divers.">
        <title>Resolving the Mortierellaceae phylogeny through synthesis of multi-gene phylogenetics and phylogenomics.</title>
        <authorList>
            <person name="Vandepol N."/>
            <person name="Liber J."/>
            <person name="Desiro A."/>
            <person name="Na H."/>
            <person name="Kennedy M."/>
            <person name="Barry K."/>
            <person name="Grigoriev I.V."/>
            <person name="Miller A.N."/>
            <person name="O'Donnell K."/>
            <person name="Stajich J.E."/>
            <person name="Bonito G."/>
        </authorList>
    </citation>
    <scope>NUCLEOTIDE SEQUENCE</scope>
    <source>
        <strain evidence="2">BC1065</strain>
    </source>
</reference>
<evidence type="ECO:0000313" key="2">
    <source>
        <dbReference type="EMBL" id="KAG0256857.1"/>
    </source>
</evidence>